<keyword evidence="1" id="KW-1133">Transmembrane helix</keyword>
<organism evidence="2 3">
    <name type="scientific">Pseudodesulfovibrio alkaliphilus</name>
    <dbReference type="NCBI Taxonomy" id="2661613"/>
    <lineage>
        <taxon>Bacteria</taxon>
        <taxon>Pseudomonadati</taxon>
        <taxon>Thermodesulfobacteriota</taxon>
        <taxon>Desulfovibrionia</taxon>
        <taxon>Desulfovibrionales</taxon>
        <taxon>Desulfovibrionaceae</taxon>
    </lineage>
</organism>
<dbReference type="RefSeq" id="WP_155933781.1">
    <property type="nucleotide sequence ID" value="NZ_WODC01000004.1"/>
</dbReference>
<keyword evidence="3" id="KW-1185">Reference proteome</keyword>
<gene>
    <name evidence="2" type="ORF">GKC30_07850</name>
</gene>
<dbReference type="AlphaFoldDB" id="A0A7K1KNS4"/>
<accession>A0A7K1KNS4</accession>
<protein>
    <submittedName>
        <fullName evidence="2">Uncharacterized protein</fullName>
    </submittedName>
</protein>
<sequence length="161" mass="18150">MHSRQSREKSREKTRNFLLVLLAGIVVAIFFNLDMLPEGETVFERAADRKLTFAGDLSRKDFTAGERERIMEFIRRHDSRLANVTIEITLQDPYRAVTDTTELIFSVRMAMADGGSVSAPTRRARRADIVSAVLDKLDKDIKAYGIVDDGKGQGRSLINTM</sequence>
<dbReference type="Proteomes" id="UP000461162">
    <property type="component" value="Unassembled WGS sequence"/>
</dbReference>
<proteinExistence type="predicted"/>
<name>A0A7K1KNS4_9BACT</name>
<evidence type="ECO:0000256" key="1">
    <source>
        <dbReference type="SAM" id="Phobius"/>
    </source>
</evidence>
<feature type="transmembrane region" description="Helical" evidence="1">
    <location>
        <begin position="16"/>
        <end position="33"/>
    </location>
</feature>
<evidence type="ECO:0000313" key="2">
    <source>
        <dbReference type="EMBL" id="MUM77541.1"/>
    </source>
</evidence>
<keyword evidence="1" id="KW-0472">Membrane</keyword>
<dbReference type="EMBL" id="WODC01000004">
    <property type="protein sequence ID" value="MUM77541.1"/>
    <property type="molecule type" value="Genomic_DNA"/>
</dbReference>
<keyword evidence="1" id="KW-0812">Transmembrane</keyword>
<reference evidence="2 3" key="1">
    <citation type="submission" date="2019-11" db="EMBL/GenBank/DDBJ databases">
        <title>Pseudodesulfovibrio alkaliphilus, sp. nov., an alkaliphilic sulfate-reducing bacteria from mud volcano of Taman peninsula, Russia.</title>
        <authorList>
            <person name="Frolova A."/>
            <person name="Merkel A.Y."/>
            <person name="Slobodkin A.I."/>
        </authorList>
    </citation>
    <scope>NUCLEOTIDE SEQUENCE [LARGE SCALE GENOMIC DNA]</scope>
    <source>
        <strain evidence="2 3">F-1</strain>
    </source>
</reference>
<comment type="caution">
    <text evidence="2">The sequence shown here is derived from an EMBL/GenBank/DDBJ whole genome shotgun (WGS) entry which is preliminary data.</text>
</comment>
<evidence type="ECO:0000313" key="3">
    <source>
        <dbReference type="Proteomes" id="UP000461162"/>
    </source>
</evidence>